<keyword evidence="10" id="KW-1185">Reference proteome</keyword>
<protein>
    <submittedName>
        <fullName evidence="9">Zinc finger/thioredoxin putative</fullName>
    </submittedName>
</protein>
<evidence type="ECO:0000256" key="6">
    <source>
        <dbReference type="SAM" id="Phobius"/>
    </source>
</evidence>
<keyword evidence="3 6" id="KW-0812">Transmembrane</keyword>
<keyword evidence="4 6" id="KW-1133">Transmembrane helix</keyword>
<evidence type="ECO:0000256" key="2">
    <source>
        <dbReference type="ARBA" id="ARBA00022475"/>
    </source>
</evidence>
<evidence type="ECO:0000313" key="9">
    <source>
        <dbReference type="EMBL" id="EAT17060.1"/>
    </source>
</evidence>
<reference evidence="9" key="2">
    <citation type="submission" date="2006-05" db="EMBL/GenBank/DDBJ databases">
        <title>Sequencing of the draft genome and assembly of Desulfuromonas acetoxidans DSM 684.</title>
        <authorList>
            <consortium name="US DOE Joint Genome Institute (JGI-PGF)"/>
            <person name="Copeland A."/>
            <person name="Lucas S."/>
            <person name="Lapidus A."/>
            <person name="Barry K."/>
            <person name="Detter J.C."/>
            <person name="Glavina del Rio T."/>
            <person name="Hammon N."/>
            <person name="Israni S."/>
            <person name="Dalin E."/>
            <person name="Tice H."/>
            <person name="Bruce D."/>
            <person name="Pitluck S."/>
            <person name="Richardson P."/>
        </authorList>
    </citation>
    <scope>NUCLEOTIDE SEQUENCE [LARGE SCALE GENOMIC DNA]</scope>
    <source>
        <strain evidence="9">DSM 684</strain>
    </source>
</reference>
<feature type="domain" description="RDD" evidence="7">
    <location>
        <begin position="81"/>
        <end position="210"/>
    </location>
</feature>
<evidence type="ECO:0000256" key="1">
    <source>
        <dbReference type="ARBA" id="ARBA00004651"/>
    </source>
</evidence>
<dbReference type="OrthoDB" id="9787732at2"/>
<evidence type="ECO:0000256" key="5">
    <source>
        <dbReference type="ARBA" id="ARBA00023136"/>
    </source>
</evidence>
<dbReference type="NCBIfam" id="TIGR02098">
    <property type="entry name" value="MJ0042_CXXC"/>
    <property type="match status" value="1"/>
</dbReference>
<dbReference type="EMBL" id="AAEW02000002">
    <property type="protein sequence ID" value="EAT17060.1"/>
    <property type="molecule type" value="Genomic_DNA"/>
</dbReference>
<feature type="transmembrane region" description="Helical" evidence="6">
    <location>
        <begin position="84"/>
        <end position="113"/>
    </location>
</feature>
<organism evidence="9 10">
    <name type="scientific">Desulfuromonas acetoxidans (strain DSM 684 / 11070)</name>
    <dbReference type="NCBI Taxonomy" id="281689"/>
    <lineage>
        <taxon>Bacteria</taxon>
        <taxon>Pseudomonadati</taxon>
        <taxon>Thermodesulfobacteriota</taxon>
        <taxon>Desulfuromonadia</taxon>
        <taxon>Desulfuromonadales</taxon>
        <taxon>Desulfuromonadaceae</taxon>
        <taxon>Desulfuromonas</taxon>
    </lineage>
</organism>
<sequence>MNIECPHCQFSKEIADDKLPPLPAKVTCPQCSEQFTLEAPNVVIEEEPLLTEDATMPTTAPVPPTPPVAQPATTTAMEDVPAGFWVRVLASIIDSVLLQVIGFGMGFGMQMVLGGTMDPEADPTVALLMLAMGMVLSIAYYVFFTGYNGQTPGKMALRIKVIHNDGGGVGYGQAFVREVIGKFFSGVLLCIGYLMVAFRADKRGLHDLMARTRVIKV</sequence>
<dbReference type="Pfam" id="PF13717">
    <property type="entry name" value="Zn_ribbon_4"/>
    <property type="match status" value="1"/>
</dbReference>
<dbReference type="InterPro" id="IPR011723">
    <property type="entry name" value="Znf/thioredoxin_put"/>
</dbReference>
<evidence type="ECO:0000256" key="3">
    <source>
        <dbReference type="ARBA" id="ARBA00022692"/>
    </source>
</evidence>
<keyword evidence="2" id="KW-1003">Cell membrane</keyword>
<dbReference type="Proteomes" id="UP000005695">
    <property type="component" value="Unassembled WGS sequence"/>
</dbReference>
<name>Q1K3B4_DESA6</name>
<dbReference type="PANTHER" id="PTHR36115:SF4">
    <property type="entry name" value="MEMBRANE PROTEIN"/>
    <property type="match status" value="1"/>
</dbReference>
<comment type="subcellular location">
    <subcellularLocation>
        <location evidence="1">Cell membrane</location>
        <topology evidence="1">Multi-pass membrane protein</topology>
    </subcellularLocation>
</comment>
<reference evidence="9" key="1">
    <citation type="submission" date="2006-05" db="EMBL/GenBank/DDBJ databases">
        <title>Annotation of the draft genome assembly of Desulfuromonas acetoxidans DSM 684.</title>
        <authorList>
            <consortium name="US DOE Joint Genome Institute (JGI-ORNL)"/>
            <person name="Larimer F."/>
            <person name="Land M."/>
            <person name="Hauser L."/>
        </authorList>
    </citation>
    <scope>NUCLEOTIDE SEQUENCE [LARGE SCALE GENOMIC DNA]</scope>
    <source>
        <strain evidence="9">DSM 684</strain>
    </source>
</reference>
<evidence type="ECO:0000259" key="8">
    <source>
        <dbReference type="Pfam" id="PF13717"/>
    </source>
</evidence>
<evidence type="ECO:0000313" key="10">
    <source>
        <dbReference type="Proteomes" id="UP000005695"/>
    </source>
</evidence>
<proteinExistence type="predicted"/>
<feature type="transmembrane region" description="Helical" evidence="6">
    <location>
        <begin position="125"/>
        <end position="144"/>
    </location>
</feature>
<accession>Q1K3B4</accession>
<dbReference type="GO" id="GO:0005886">
    <property type="term" value="C:plasma membrane"/>
    <property type="evidence" value="ECO:0007669"/>
    <property type="project" value="UniProtKB-SubCell"/>
</dbReference>
<comment type="caution">
    <text evidence="9">The sequence shown here is derived from an EMBL/GenBank/DDBJ whole genome shotgun (WGS) entry which is preliminary data.</text>
</comment>
<dbReference type="Pfam" id="PF06271">
    <property type="entry name" value="RDD"/>
    <property type="match status" value="1"/>
</dbReference>
<dbReference type="InterPro" id="IPR051791">
    <property type="entry name" value="Pra-immunoreactive"/>
</dbReference>
<keyword evidence="5 6" id="KW-0472">Membrane</keyword>
<feature type="domain" description="Zinc finger/thioredoxin putative" evidence="8">
    <location>
        <begin position="1"/>
        <end position="36"/>
    </location>
</feature>
<dbReference type="PANTHER" id="PTHR36115">
    <property type="entry name" value="PROLINE-RICH ANTIGEN HOMOLOG-RELATED"/>
    <property type="match status" value="1"/>
</dbReference>
<dbReference type="InterPro" id="IPR010432">
    <property type="entry name" value="RDD"/>
</dbReference>
<dbReference type="AlphaFoldDB" id="Q1K3B4"/>
<evidence type="ECO:0000256" key="4">
    <source>
        <dbReference type="ARBA" id="ARBA00022989"/>
    </source>
</evidence>
<dbReference type="RefSeq" id="WP_005997968.1">
    <property type="nucleotide sequence ID" value="NZ_AAEW02000002.1"/>
</dbReference>
<gene>
    <name evidence="9" type="ORF">Dace_2926</name>
</gene>
<evidence type="ECO:0000259" key="7">
    <source>
        <dbReference type="Pfam" id="PF06271"/>
    </source>
</evidence>
<feature type="transmembrane region" description="Helical" evidence="6">
    <location>
        <begin position="179"/>
        <end position="198"/>
    </location>
</feature>